<evidence type="ECO:0000256" key="1">
    <source>
        <dbReference type="ARBA" id="ARBA00004173"/>
    </source>
</evidence>
<dbReference type="SUPFAM" id="SSF75620">
    <property type="entry name" value="Release factor"/>
    <property type="match status" value="1"/>
</dbReference>
<keyword evidence="8" id="KW-1185">Reference proteome</keyword>
<gene>
    <name evidence="7" type="ORF">BRENAR_LOCUS406</name>
</gene>
<evidence type="ECO:0000313" key="8">
    <source>
        <dbReference type="Proteomes" id="UP000290900"/>
    </source>
</evidence>
<dbReference type="GO" id="GO:0032543">
    <property type="term" value="P:mitochondrial translation"/>
    <property type="evidence" value="ECO:0007669"/>
    <property type="project" value="UniProtKB-ARBA"/>
</dbReference>
<dbReference type="InterPro" id="IPR045853">
    <property type="entry name" value="Pep_chain_release_fac_I_sf"/>
</dbReference>
<accession>A0A448YFK2</accession>
<dbReference type="Pfam" id="PF00472">
    <property type="entry name" value="RF-1"/>
    <property type="match status" value="1"/>
</dbReference>
<dbReference type="EMBL" id="CAACVR010000001">
    <property type="protein sequence ID" value="VEU19669.1"/>
    <property type="molecule type" value="Genomic_DNA"/>
</dbReference>
<dbReference type="Proteomes" id="UP000290900">
    <property type="component" value="Unassembled WGS sequence"/>
</dbReference>
<feature type="compositionally biased region" description="Basic and acidic residues" evidence="5">
    <location>
        <begin position="103"/>
        <end position="113"/>
    </location>
</feature>
<evidence type="ECO:0000259" key="6">
    <source>
        <dbReference type="Pfam" id="PF00472"/>
    </source>
</evidence>
<evidence type="ECO:0000256" key="3">
    <source>
        <dbReference type="ARBA" id="ARBA00022946"/>
    </source>
</evidence>
<feature type="compositionally biased region" description="Acidic residues" evidence="5">
    <location>
        <begin position="115"/>
        <end position="136"/>
    </location>
</feature>
<keyword evidence="4" id="KW-0496">Mitochondrion</keyword>
<dbReference type="InterPro" id="IPR000352">
    <property type="entry name" value="Pep_chain_release_fac_I"/>
</dbReference>
<dbReference type="InParanoid" id="A0A448YFK2"/>
<protein>
    <submittedName>
        <fullName evidence="7">DEKNAAC100332</fullName>
    </submittedName>
</protein>
<name>A0A448YFK2_BRENA</name>
<dbReference type="STRING" id="13370.A0A448YFK2"/>
<sequence>MPPRPKVSELEIEEKFIKGGSGNGGQKINKTNSKVQLKHIPTGIVVTSQATRSRDQNRKIAREILAMKLDEMEKGKESRAQLLMARKQMVKRRSKKKSKAKYRKLEEEKKTESESNVETEQETTIVDEDEDIIVVK</sequence>
<dbReference type="PANTHER" id="PTHR46203:SF1">
    <property type="entry name" value="MITOCHONDRIAL TRANSLATION RELEASE FACTOR IN RESCUE"/>
    <property type="match status" value="1"/>
</dbReference>
<dbReference type="InterPro" id="IPR052405">
    <property type="entry name" value="Mito_Transl_Release_Factor"/>
</dbReference>
<dbReference type="GO" id="GO:0003747">
    <property type="term" value="F:translation release factor activity"/>
    <property type="evidence" value="ECO:0007669"/>
    <property type="project" value="InterPro"/>
</dbReference>
<proteinExistence type="inferred from homology"/>
<evidence type="ECO:0000256" key="5">
    <source>
        <dbReference type="SAM" id="MobiDB-lite"/>
    </source>
</evidence>
<feature type="domain" description="Prokaryotic-type class I peptide chain release factors" evidence="6">
    <location>
        <begin position="7"/>
        <end position="104"/>
    </location>
</feature>
<feature type="compositionally biased region" description="Basic residues" evidence="5">
    <location>
        <begin position="88"/>
        <end position="102"/>
    </location>
</feature>
<reference evidence="7 8" key="1">
    <citation type="submission" date="2018-12" db="EMBL/GenBank/DDBJ databases">
        <authorList>
            <person name="Tiukova I."/>
            <person name="Dainat J."/>
        </authorList>
    </citation>
    <scope>NUCLEOTIDE SEQUENCE [LARGE SCALE GENOMIC DNA]</scope>
</reference>
<dbReference type="Gene3D" id="3.30.160.20">
    <property type="match status" value="1"/>
</dbReference>
<evidence type="ECO:0000256" key="4">
    <source>
        <dbReference type="ARBA" id="ARBA00023128"/>
    </source>
</evidence>
<organism evidence="7 8">
    <name type="scientific">Brettanomyces naardenensis</name>
    <name type="common">Yeast</name>
    <dbReference type="NCBI Taxonomy" id="13370"/>
    <lineage>
        <taxon>Eukaryota</taxon>
        <taxon>Fungi</taxon>
        <taxon>Dikarya</taxon>
        <taxon>Ascomycota</taxon>
        <taxon>Saccharomycotina</taxon>
        <taxon>Pichiomycetes</taxon>
        <taxon>Pichiales</taxon>
        <taxon>Pichiaceae</taxon>
        <taxon>Brettanomyces</taxon>
    </lineage>
</organism>
<dbReference type="FunCoup" id="A0A448YFK2">
    <property type="interactions" value="54"/>
</dbReference>
<dbReference type="GO" id="GO:0005739">
    <property type="term" value="C:mitochondrion"/>
    <property type="evidence" value="ECO:0007669"/>
    <property type="project" value="UniProtKB-SubCell"/>
</dbReference>
<dbReference type="FunFam" id="3.30.160.20:FF:000065">
    <property type="entry name" value="Peptidyl-tRNA hydrolase domain protein"/>
    <property type="match status" value="1"/>
</dbReference>
<dbReference type="PANTHER" id="PTHR46203">
    <property type="entry name" value="PROBABLE PEPTIDE CHAIN RELEASE FACTOR C12ORF65"/>
    <property type="match status" value="1"/>
</dbReference>
<evidence type="ECO:0000313" key="7">
    <source>
        <dbReference type="EMBL" id="VEU19669.1"/>
    </source>
</evidence>
<comment type="subcellular location">
    <subcellularLocation>
        <location evidence="1">Mitochondrion</location>
    </subcellularLocation>
</comment>
<evidence type="ECO:0000256" key="2">
    <source>
        <dbReference type="ARBA" id="ARBA00010835"/>
    </source>
</evidence>
<feature type="region of interest" description="Disordered" evidence="5">
    <location>
        <begin position="88"/>
        <end position="136"/>
    </location>
</feature>
<dbReference type="OrthoDB" id="277888at2759"/>
<comment type="similarity">
    <text evidence="2">Belongs to the prokaryotic/mitochondrial release factor family.</text>
</comment>
<dbReference type="AlphaFoldDB" id="A0A448YFK2"/>
<keyword evidence="3" id="KW-0809">Transit peptide</keyword>